<dbReference type="RefSeq" id="WP_279296639.1">
    <property type="nucleotide sequence ID" value="NZ_JAOTIF010000004.1"/>
</dbReference>
<reference evidence="1" key="2">
    <citation type="submission" date="2023-04" db="EMBL/GenBank/DDBJ databases">
        <title>Paracnuella aquatica gen. nov., sp. nov., a member of the family Chitinophagaceae isolated from a hot spring.</title>
        <authorList>
            <person name="Wang C."/>
        </authorList>
    </citation>
    <scope>NUCLEOTIDE SEQUENCE</scope>
    <source>
        <strain evidence="1">LB-8</strain>
    </source>
</reference>
<dbReference type="EMBL" id="JAOTIF010000004">
    <property type="protein sequence ID" value="MCU7549197.1"/>
    <property type="molecule type" value="Genomic_DNA"/>
</dbReference>
<evidence type="ECO:0000313" key="1">
    <source>
        <dbReference type="EMBL" id="MCU7549197.1"/>
    </source>
</evidence>
<dbReference type="Proteomes" id="UP001155483">
    <property type="component" value="Unassembled WGS sequence"/>
</dbReference>
<evidence type="ECO:0000313" key="2">
    <source>
        <dbReference type="Proteomes" id="UP001155483"/>
    </source>
</evidence>
<dbReference type="AlphaFoldDB" id="A0A9X2XVJ1"/>
<proteinExistence type="predicted"/>
<gene>
    <name evidence="1" type="ORF">OCK74_08725</name>
</gene>
<organism evidence="1 2">
    <name type="scientific">Paraflavisolibacter caeni</name>
    <dbReference type="NCBI Taxonomy" id="2982496"/>
    <lineage>
        <taxon>Bacteria</taxon>
        <taxon>Pseudomonadati</taxon>
        <taxon>Bacteroidota</taxon>
        <taxon>Chitinophagia</taxon>
        <taxon>Chitinophagales</taxon>
        <taxon>Chitinophagaceae</taxon>
        <taxon>Paraflavisolibacter</taxon>
    </lineage>
</organism>
<protein>
    <submittedName>
        <fullName evidence="1">Exocyst complex component EXO70</fullName>
    </submittedName>
</protein>
<sequence length="145" mass="17044">MIPQFENLSDEERKLLYKTPVLISVLASCSYGQVNSTQKKDAMKLAHLRKFTAAPLLQPYYRELEKSFKEQFEEAEKMYFPFDDEKRNELKKEIARVNGIISKLETFYGEALLKSLERYAKHVKHSVHTVFQDIIFPIAYSKMNN</sequence>
<name>A0A9X2XVJ1_9BACT</name>
<comment type="caution">
    <text evidence="1">The sequence shown here is derived from an EMBL/GenBank/DDBJ whole genome shotgun (WGS) entry which is preliminary data.</text>
</comment>
<keyword evidence="2" id="KW-1185">Reference proteome</keyword>
<reference evidence="1" key="1">
    <citation type="submission" date="2022-09" db="EMBL/GenBank/DDBJ databases">
        <authorList>
            <person name="Yuan C."/>
            <person name="Ke Z."/>
        </authorList>
    </citation>
    <scope>NUCLEOTIDE SEQUENCE</scope>
    <source>
        <strain evidence="1">LB-8</strain>
    </source>
</reference>
<accession>A0A9X2XVJ1</accession>